<evidence type="ECO:0000256" key="3">
    <source>
        <dbReference type="ARBA" id="ARBA00023002"/>
    </source>
</evidence>
<dbReference type="PROSITE" id="PS00063">
    <property type="entry name" value="ALDOKETO_REDUCTASE_3"/>
    <property type="match status" value="1"/>
</dbReference>
<dbReference type="RefSeq" id="WP_408869447.1">
    <property type="nucleotide sequence ID" value="NZ_CP107052.1"/>
</dbReference>
<dbReference type="InterPro" id="IPR023210">
    <property type="entry name" value="NADP_OxRdtase_dom"/>
</dbReference>
<comment type="similarity">
    <text evidence="1">Belongs to the aldo/keto reductase family.</text>
</comment>
<dbReference type="Gene3D" id="3.20.20.100">
    <property type="entry name" value="NADP-dependent oxidoreductase domain"/>
    <property type="match status" value="1"/>
</dbReference>
<evidence type="ECO:0000313" key="5">
    <source>
        <dbReference type="EMBL" id="UYH52292.1"/>
    </source>
</evidence>
<reference evidence="5" key="1">
    <citation type="submission" date="2022-10" db="EMBL/GenBank/DDBJ databases">
        <title>Candidatus Kirkpatrella diaphorinas gen. nov., sp. nov., an uncultured endosymbiont identified in a population of Diaphorina citri from Hawaii.</title>
        <authorList>
            <person name="Henry E.M."/>
            <person name="Carlson C.R."/>
            <person name="Kuo Y.-W."/>
        </authorList>
    </citation>
    <scope>NUCLEOTIDE SEQUENCE</scope>
    <source>
        <strain evidence="5">CADCRV1</strain>
    </source>
</reference>
<protein>
    <submittedName>
        <fullName evidence="5">Aldo/keto reductase</fullName>
    </submittedName>
</protein>
<dbReference type="EMBL" id="CP107052">
    <property type="protein sequence ID" value="UYH52292.1"/>
    <property type="molecule type" value="Genomic_DNA"/>
</dbReference>
<keyword evidence="6" id="KW-1185">Reference proteome</keyword>
<keyword evidence="3" id="KW-0560">Oxidoreductase</keyword>
<dbReference type="PIRSF" id="PIRSF000097">
    <property type="entry name" value="AKR"/>
    <property type="match status" value="1"/>
</dbReference>
<sequence length="264" mass="29823">MLDGKAIPQLGLGVYKTPADETAEIVNFAAGVGYKMVDTAAFYHNEEGVGQAVKRHRDLFVTTKLWNTGHGYDAARRAFDESMKKLGLDVLDLYLIHWPAPKNNLYVETWKALIELKKEGRIKSIGVSNFNVEHLERIIHETGEVPVINQIELHPAFQQRHLRAFHEKHGIITESWSPLGRGANLDADVIQKIAKKYGKSPAQIVIRWHLDQGLVVIPKSSNHQRLRENIDVFDFRLDASDLADIEKMDRADGRVGPDPMTADF</sequence>
<organism evidence="5 6">
    <name type="scientific">Candidatus Kirkpatrickella diaphorinae</name>
    <dbReference type="NCBI Taxonomy" id="2984322"/>
    <lineage>
        <taxon>Bacteria</taxon>
        <taxon>Pseudomonadati</taxon>
        <taxon>Pseudomonadota</taxon>
        <taxon>Alphaproteobacteria</taxon>
        <taxon>Acetobacterales</taxon>
        <taxon>Acetobacteraceae</taxon>
        <taxon>Candidatus Kirkpatrickella</taxon>
    </lineage>
</organism>
<evidence type="ECO:0000256" key="2">
    <source>
        <dbReference type="ARBA" id="ARBA00022857"/>
    </source>
</evidence>
<dbReference type="Pfam" id="PF00248">
    <property type="entry name" value="Aldo_ket_red"/>
    <property type="match status" value="1"/>
</dbReference>
<gene>
    <name evidence="5" type="ORF">N5W20_08340</name>
</gene>
<feature type="domain" description="NADP-dependent oxidoreductase" evidence="4">
    <location>
        <begin position="16"/>
        <end position="249"/>
    </location>
</feature>
<dbReference type="InterPro" id="IPR018170">
    <property type="entry name" value="Aldo/ket_reductase_CS"/>
</dbReference>
<dbReference type="PANTHER" id="PTHR43827">
    <property type="entry name" value="2,5-DIKETO-D-GLUCONIC ACID REDUCTASE"/>
    <property type="match status" value="1"/>
</dbReference>
<dbReference type="Proteomes" id="UP001163831">
    <property type="component" value="Chromosome"/>
</dbReference>
<keyword evidence="2" id="KW-0521">NADP</keyword>
<dbReference type="InterPro" id="IPR036812">
    <property type="entry name" value="NAD(P)_OxRdtase_dom_sf"/>
</dbReference>
<dbReference type="SUPFAM" id="SSF51430">
    <property type="entry name" value="NAD(P)-linked oxidoreductase"/>
    <property type="match status" value="1"/>
</dbReference>
<evidence type="ECO:0000259" key="4">
    <source>
        <dbReference type="Pfam" id="PF00248"/>
    </source>
</evidence>
<dbReference type="PANTHER" id="PTHR43827:SF3">
    <property type="entry name" value="NADP-DEPENDENT OXIDOREDUCTASE DOMAIN-CONTAINING PROTEIN"/>
    <property type="match status" value="1"/>
</dbReference>
<proteinExistence type="inferred from homology"/>
<name>A0ABY6GL73_9PROT</name>
<dbReference type="PRINTS" id="PR00069">
    <property type="entry name" value="ALDKETRDTASE"/>
</dbReference>
<accession>A0ABY6GL73</accession>
<dbReference type="InterPro" id="IPR020471">
    <property type="entry name" value="AKR"/>
</dbReference>
<dbReference type="PROSITE" id="PS00062">
    <property type="entry name" value="ALDOKETO_REDUCTASE_2"/>
    <property type="match status" value="1"/>
</dbReference>
<evidence type="ECO:0000313" key="6">
    <source>
        <dbReference type="Proteomes" id="UP001163831"/>
    </source>
</evidence>
<evidence type="ECO:0000256" key="1">
    <source>
        <dbReference type="ARBA" id="ARBA00007905"/>
    </source>
</evidence>